<dbReference type="InterPro" id="IPR050808">
    <property type="entry name" value="Phage_Integrase"/>
</dbReference>
<dbReference type="GO" id="GO:0015074">
    <property type="term" value="P:DNA integration"/>
    <property type="evidence" value="ECO:0007669"/>
    <property type="project" value="UniProtKB-KW"/>
</dbReference>
<dbReference type="EMBL" id="NAFI01000190">
    <property type="protein sequence ID" value="OSJ01913.1"/>
    <property type="molecule type" value="Genomic_DNA"/>
</dbReference>
<protein>
    <recommendedName>
        <fullName evidence="7">Core-binding (CB) domain-containing protein</fullName>
    </recommendedName>
</protein>
<evidence type="ECO:0000256" key="3">
    <source>
        <dbReference type="ARBA" id="ARBA00023125"/>
    </source>
</evidence>
<dbReference type="Proteomes" id="UP000193553">
    <property type="component" value="Unassembled WGS sequence"/>
</dbReference>
<evidence type="ECO:0000256" key="4">
    <source>
        <dbReference type="ARBA" id="ARBA00023172"/>
    </source>
</evidence>
<dbReference type="Gene3D" id="1.10.150.130">
    <property type="match status" value="1"/>
</dbReference>
<sequence>MPEYEREVKSFTDYDVDSAISYSQSRAIVGRIAEWRDSKTVGLTIRITPGKAVWYVRRRELTIRLGSLLSSWHPSSVGTRKMPTPGELNLEQARYVAIQIHLAAKRKRNLREFAEALVNFETKSEYANRVGHAEKADELANEMSLLAQRKRIGDTGLTWTWKALTSKFLQYQLPKLKAKYRKQYEHYLKLLEFAPVNDKLVSQVKLSDLERLRDAIHLNHAPSAVHRALTQSKAMMSWAWKYHATAAGLEEVQAEWWTRWSFEYKTKARTHAPTVEEIARTIVVAENFRNLADAEHETYPGTIGALWGVALTAQRTGGFLQLRSDRLFAPPKTERHLKGWKVANWTEEQMKGGRDGGRPHSLPLPPEALKILTAYHAESGGKSDWMFSGRDPKKHITQAALNLLMYRLQGRVYDHTVKQRPARKGKPGPKPRPKKERPDLFKLYGISPWTLHDVRRTMTTLLDDKRLGGAATAILGHKTDHDRVDERERMASVTEQHYNRSQRIGLKAEGMALWVKTLLAAYAKEQRKFRDFRTAKLAA</sequence>
<dbReference type="GO" id="GO:0003677">
    <property type="term" value="F:DNA binding"/>
    <property type="evidence" value="ECO:0007669"/>
    <property type="project" value="UniProtKB-UniRule"/>
</dbReference>
<gene>
    <name evidence="8" type="ORF">BSZ18_39310</name>
</gene>
<dbReference type="SUPFAM" id="SSF56349">
    <property type="entry name" value="DNA breaking-rejoining enzymes"/>
    <property type="match status" value="1"/>
</dbReference>
<comment type="caution">
    <text evidence="8">The sequence shown here is derived from an EMBL/GenBank/DDBJ whole genome shotgun (WGS) entry which is preliminary data.</text>
</comment>
<dbReference type="PANTHER" id="PTHR30629:SF2">
    <property type="entry name" value="PROPHAGE INTEGRASE INTS-RELATED"/>
    <property type="match status" value="1"/>
</dbReference>
<dbReference type="RefSeq" id="WP_085357445.1">
    <property type="nucleotide sequence ID" value="NZ_NAFD01000143.1"/>
</dbReference>
<evidence type="ECO:0000259" key="7">
    <source>
        <dbReference type="PROSITE" id="PS51900"/>
    </source>
</evidence>
<dbReference type="PANTHER" id="PTHR30629">
    <property type="entry name" value="PROPHAGE INTEGRASE"/>
    <property type="match status" value="1"/>
</dbReference>
<evidence type="ECO:0000313" key="9">
    <source>
        <dbReference type="Proteomes" id="UP000193553"/>
    </source>
</evidence>
<evidence type="ECO:0000256" key="6">
    <source>
        <dbReference type="SAM" id="MobiDB-lite"/>
    </source>
</evidence>
<evidence type="ECO:0000313" key="8">
    <source>
        <dbReference type="EMBL" id="OSJ01913.1"/>
    </source>
</evidence>
<dbReference type="PROSITE" id="PS51900">
    <property type="entry name" value="CB"/>
    <property type="match status" value="1"/>
</dbReference>
<feature type="compositionally biased region" description="Basic residues" evidence="6">
    <location>
        <begin position="418"/>
        <end position="435"/>
    </location>
</feature>
<dbReference type="AlphaFoldDB" id="A0A1X3GTH3"/>
<keyword evidence="2" id="KW-0229">DNA integration</keyword>
<dbReference type="Gene3D" id="1.10.443.10">
    <property type="entry name" value="Intergrase catalytic core"/>
    <property type="match status" value="1"/>
</dbReference>
<evidence type="ECO:0000256" key="5">
    <source>
        <dbReference type="PROSITE-ProRule" id="PRU01248"/>
    </source>
</evidence>
<feature type="domain" description="Core-binding (CB)" evidence="7">
    <location>
        <begin position="159"/>
        <end position="240"/>
    </location>
</feature>
<dbReference type="InterPro" id="IPR044068">
    <property type="entry name" value="CB"/>
</dbReference>
<feature type="region of interest" description="Disordered" evidence="6">
    <location>
        <begin position="415"/>
        <end position="438"/>
    </location>
</feature>
<reference evidence="8 9" key="1">
    <citation type="submission" date="2017-03" db="EMBL/GenBank/DDBJ databases">
        <title>Whole genome sequences of fourteen strains of Bradyrhizobium canariense and one strain of Bradyrhizobium japonicum isolated from Lupinus (Papilionoideae: Genisteae) species in Algeria.</title>
        <authorList>
            <person name="Crovadore J."/>
            <person name="Chekireb D."/>
            <person name="Brachmann A."/>
            <person name="Chablais R."/>
            <person name="Cochard B."/>
            <person name="Lefort F."/>
        </authorList>
    </citation>
    <scope>NUCLEOTIDE SEQUENCE [LARGE SCALE GENOMIC DNA]</scope>
    <source>
        <strain evidence="8 9">UBMA195</strain>
    </source>
</reference>
<comment type="similarity">
    <text evidence="1">Belongs to the 'phage' integrase family.</text>
</comment>
<evidence type="ECO:0000256" key="1">
    <source>
        <dbReference type="ARBA" id="ARBA00008857"/>
    </source>
</evidence>
<organism evidence="8 9">
    <name type="scientific">Bradyrhizobium canariense</name>
    <dbReference type="NCBI Taxonomy" id="255045"/>
    <lineage>
        <taxon>Bacteria</taxon>
        <taxon>Pseudomonadati</taxon>
        <taxon>Pseudomonadota</taxon>
        <taxon>Alphaproteobacteria</taxon>
        <taxon>Hyphomicrobiales</taxon>
        <taxon>Nitrobacteraceae</taxon>
        <taxon>Bradyrhizobium</taxon>
    </lineage>
</organism>
<accession>A0A1X3GTH3</accession>
<name>A0A1X3GTH3_9BRAD</name>
<dbReference type="InterPro" id="IPR011010">
    <property type="entry name" value="DNA_brk_join_enz"/>
</dbReference>
<proteinExistence type="inferred from homology"/>
<dbReference type="GO" id="GO:0006310">
    <property type="term" value="P:DNA recombination"/>
    <property type="evidence" value="ECO:0007669"/>
    <property type="project" value="UniProtKB-KW"/>
</dbReference>
<dbReference type="InterPro" id="IPR010998">
    <property type="entry name" value="Integrase_recombinase_N"/>
</dbReference>
<dbReference type="OrthoDB" id="7615137at2"/>
<evidence type="ECO:0000256" key="2">
    <source>
        <dbReference type="ARBA" id="ARBA00022908"/>
    </source>
</evidence>
<keyword evidence="3 5" id="KW-0238">DNA-binding</keyword>
<keyword evidence="4" id="KW-0233">DNA recombination</keyword>
<dbReference type="InterPro" id="IPR013762">
    <property type="entry name" value="Integrase-like_cat_sf"/>
</dbReference>